<protein>
    <recommendedName>
        <fullName evidence="5 6">Ubiquitin-related modifier 1</fullName>
    </recommendedName>
</protein>
<dbReference type="InterPro" id="IPR016155">
    <property type="entry name" value="Mopterin_synth/thiamin_S_b"/>
</dbReference>
<accession>A0A1B7MLD4</accession>
<feature type="cross-link" description="Glycyl lysine isopeptide (Gly-Lys) (interchain with K-? in acceptor proteins)" evidence="5">
    <location>
        <position position="133"/>
    </location>
</feature>
<dbReference type="Proteomes" id="UP000092154">
    <property type="component" value="Unassembled WGS sequence"/>
</dbReference>
<evidence type="ECO:0000256" key="7">
    <source>
        <dbReference type="SAM" id="MobiDB-lite"/>
    </source>
</evidence>
<dbReference type="STRING" id="1314800.A0A1B7MLD4"/>
<comment type="function">
    <text evidence="5">Acts as a sulfur carrier required for 2-thiolation of mcm(5)S(2)U at tRNA wobble positions of cytosolic tRNA(Lys), tRNA(Glu) and tRNA(Gln). Serves as sulfur donor in tRNA 2-thiolation reaction by being thiocarboxylated (-COSH) at its C-terminus by the MOCS3 homolog UBA4. The sulfur is then transferred to tRNA to form 2-thiolation of mcm(5)S(2)U. Prior mcm(5) tRNA modification by the elongator complex is required for 2-thiolation. Also acts as a ubiquitin-like protein (UBL) that is covalently conjugated via an isopeptide bond to lysine residues of target proteins such as AHP1. The thiocarboxylated form serves as substrate for conjugation and oxidative stress specifically induces the formation of UBL-protein conjugates.</text>
</comment>
<comment type="PTM">
    <text evidence="5">C-terminal thiocarboxylation occurs in 2 steps, it is first acyl-adenylated (-COAMP) via the hesA/moeB/thiF part of UBA4, then thiocarboxylated (-COSH) via the rhodanese domain of UBA4.</text>
</comment>
<dbReference type="AlphaFoldDB" id="A0A1B7MLD4"/>
<evidence type="ECO:0000256" key="1">
    <source>
        <dbReference type="ARBA" id="ARBA00022490"/>
    </source>
</evidence>
<evidence type="ECO:0000313" key="9">
    <source>
        <dbReference type="Proteomes" id="UP000092154"/>
    </source>
</evidence>
<comment type="pathway">
    <text evidence="5 6">tRNA modification; 5-methoxycarbonylmethyl-2-thiouridine-tRNA biosynthesis.</text>
</comment>
<feature type="compositionally biased region" description="Low complexity" evidence="7">
    <location>
        <begin position="34"/>
        <end position="60"/>
    </location>
</feature>
<keyword evidence="3 5" id="KW-0819">tRNA processing</keyword>
<reference evidence="8 9" key="1">
    <citation type="submission" date="2016-06" db="EMBL/GenBank/DDBJ databases">
        <title>Comparative genomics of the ectomycorrhizal sister species Rhizopogon vinicolor and Rhizopogon vesiculosus (Basidiomycota: Boletales) reveals a divergence of the mating type B locus.</title>
        <authorList>
            <consortium name="DOE Joint Genome Institute"/>
            <person name="Mujic A.B."/>
            <person name="Kuo A."/>
            <person name="Tritt A."/>
            <person name="Lipzen A."/>
            <person name="Chen C."/>
            <person name="Johnson J."/>
            <person name="Sharma A."/>
            <person name="Barry K."/>
            <person name="Grigoriev I.V."/>
            <person name="Spatafora J.W."/>
        </authorList>
    </citation>
    <scope>NUCLEOTIDE SEQUENCE [LARGE SCALE GENOMIC DNA]</scope>
    <source>
        <strain evidence="8 9">AM-OR11-026</strain>
    </source>
</reference>
<evidence type="ECO:0000256" key="6">
    <source>
        <dbReference type="RuleBase" id="RU361182"/>
    </source>
</evidence>
<name>A0A1B7MLD4_9AGAM</name>
<comment type="subcellular location">
    <subcellularLocation>
        <location evidence="5 6">Cytoplasm</location>
    </subcellularLocation>
</comment>
<dbReference type="SUPFAM" id="SSF54285">
    <property type="entry name" value="MoaD/ThiS"/>
    <property type="match status" value="1"/>
</dbReference>
<dbReference type="HAMAP" id="MF_03048">
    <property type="entry name" value="Urm1"/>
    <property type="match status" value="1"/>
</dbReference>
<evidence type="ECO:0000256" key="3">
    <source>
        <dbReference type="ARBA" id="ARBA00022694"/>
    </source>
</evidence>
<dbReference type="GO" id="GO:0034227">
    <property type="term" value="P:tRNA thio-modification"/>
    <property type="evidence" value="ECO:0007669"/>
    <property type="project" value="UniProtKB-UniRule"/>
</dbReference>
<dbReference type="FunCoup" id="A0A1B7MLD4">
    <property type="interactions" value="401"/>
</dbReference>
<comment type="similarity">
    <text evidence="5 6">Belongs to the URM1 family.</text>
</comment>
<dbReference type="GO" id="GO:0032447">
    <property type="term" value="P:protein urmylation"/>
    <property type="evidence" value="ECO:0007669"/>
    <property type="project" value="UniProtKB-UniRule"/>
</dbReference>
<dbReference type="GO" id="GO:0002098">
    <property type="term" value="P:tRNA wobble uridine modification"/>
    <property type="evidence" value="ECO:0007669"/>
    <property type="project" value="UniProtKB-UniRule"/>
</dbReference>
<evidence type="ECO:0000256" key="5">
    <source>
        <dbReference type="HAMAP-Rule" id="MF_03048"/>
    </source>
</evidence>
<dbReference type="InterPro" id="IPR015221">
    <property type="entry name" value="Urm1"/>
</dbReference>
<dbReference type="Gene3D" id="3.10.20.30">
    <property type="match status" value="1"/>
</dbReference>
<dbReference type="EMBL" id="KV448775">
    <property type="protein sequence ID" value="OAX33402.1"/>
    <property type="molecule type" value="Genomic_DNA"/>
</dbReference>
<feature type="region of interest" description="Disordered" evidence="7">
    <location>
        <begin position="30"/>
        <end position="64"/>
    </location>
</feature>
<gene>
    <name evidence="5" type="primary">URM1</name>
    <name evidence="8" type="ORF">K503DRAFT_804390</name>
</gene>
<keyword evidence="2 5" id="KW-1017">Isopeptide bond</keyword>
<dbReference type="OrthoDB" id="10248987at2759"/>
<proteinExistence type="inferred from homology"/>
<keyword evidence="1 5" id="KW-0963">Cytoplasm</keyword>
<sequence>MASTISINIVFSGGLELLFGNKRNHSISIPNFVPSDNSTRSTPSSSSSSTPPSDNDVPSTGAGDTKAADLEYLIYHLRDHLLKERPELFMENGTIRPGILVLINDTDWELEGEGSYQLCNNDEILFISTLHGG</sequence>
<organism evidence="8 9">
    <name type="scientific">Rhizopogon vinicolor AM-OR11-026</name>
    <dbReference type="NCBI Taxonomy" id="1314800"/>
    <lineage>
        <taxon>Eukaryota</taxon>
        <taxon>Fungi</taxon>
        <taxon>Dikarya</taxon>
        <taxon>Basidiomycota</taxon>
        <taxon>Agaricomycotina</taxon>
        <taxon>Agaricomycetes</taxon>
        <taxon>Agaricomycetidae</taxon>
        <taxon>Boletales</taxon>
        <taxon>Suillineae</taxon>
        <taxon>Rhizopogonaceae</taxon>
        <taxon>Rhizopogon</taxon>
    </lineage>
</organism>
<dbReference type="InParanoid" id="A0A1B7MLD4"/>
<dbReference type="CDD" id="cd01764">
    <property type="entry name" value="Ubl_Urm1"/>
    <property type="match status" value="1"/>
</dbReference>
<evidence type="ECO:0000256" key="2">
    <source>
        <dbReference type="ARBA" id="ARBA00022499"/>
    </source>
</evidence>
<dbReference type="GO" id="GO:0005829">
    <property type="term" value="C:cytosol"/>
    <property type="evidence" value="ECO:0007669"/>
    <property type="project" value="UniProtKB-UniRule"/>
</dbReference>
<keyword evidence="4 5" id="KW-0833">Ubl conjugation pathway</keyword>
<dbReference type="Pfam" id="PF09138">
    <property type="entry name" value="Urm1"/>
    <property type="match status" value="1"/>
</dbReference>
<dbReference type="UniPathway" id="UPA00988"/>
<keyword evidence="9" id="KW-1185">Reference proteome</keyword>
<evidence type="ECO:0000313" key="8">
    <source>
        <dbReference type="EMBL" id="OAX33402.1"/>
    </source>
</evidence>
<dbReference type="PIRSF" id="PIRSF037379">
    <property type="entry name" value="Ubiquitin-related_modifier_1"/>
    <property type="match status" value="1"/>
</dbReference>
<feature type="modified residue" description="1-thioglycine" evidence="5">
    <location>
        <position position="133"/>
    </location>
</feature>
<evidence type="ECO:0000256" key="4">
    <source>
        <dbReference type="ARBA" id="ARBA00022786"/>
    </source>
</evidence>
<dbReference type="PANTHER" id="PTHR14986">
    <property type="entry name" value="RURM1 PROTEIN"/>
    <property type="match status" value="1"/>
</dbReference>
<dbReference type="InterPro" id="IPR012675">
    <property type="entry name" value="Beta-grasp_dom_sf"/>
</dbReference>